<dbReference type="Pfam" id="PF13181">
    <property type="entry name" value="TPR_8"/>
    <property type="match status" value="2"/>
</dbReference>
<dbReference type="InterPro" id="IPR042282">
    <property type="entry name" value="FKBP6/shu"/>
</dbReference>
<evidence type="ECO:0000256" key="2">
    <source>
        <dbReference type="ARBA" id="ARBA00022737"/>
    </source>
</evidence>
<evidence type="ECO:0000313" key="7">
    <source>
        <dbReference type="EMBL" id="CAF1198857.1"/>
    </source>
</evidence>
<keyword evidence="4" id="KW-0413">Isomerase</keyword>
<dbReference type="GO" id="GO:0034587">
    <property type="term" value="P:piRNA processing"/>
    <property type="evidence" value="ECO:0007669"/>
    <property type="project" value="TreeGrafter"/>
</dbReference>
<evidence type="ECO:0000313" key="12">
    <source>
        <dbReference type="Proteomes" id="UP000663856"/>
    </source>
</evidence>
<evidence type="ECO:0000313" key="8">
    <source>
        <dbReference type="EMBL" id="CAF1573863.1"/>
    </source>
</evidence>
<dbReference type="OrthoDB" id="8116123at2759"/>
<dbReference type="EC" id="5.2.1.8" evidence="4"/>
<gene>
    <name evidence="7" type="ORF">CJN711_LOCUS11910</name>
    <name evidence="8" type="ORF">KQP761_LOCUS19450</name>
    <name evidence="9" type="ORF">MBJ925_LOCUS21822</name>
    <name evidence="11" type="ORF">OVN521_LOCUS14377</name>
    <name evidence="10" type="ORF">WKI299_LOCUS29526</name>
</gene>
<dbReference type="Gene3D" id="3.10.50.40">
    <property type="match status" value="1"/>
</dbReference>
<dbReference type="EMBL" id="CAJNRE010011091">
    <property type="protein sequence ID" value="CAF2098464.1"/>
    <property type="molecule type" value="Genomic_DNA"/>
</dbReference>
<dbReference type="InterPro" id="IPR001179">
    <property type="entry name" value="PPIase_FKBP_dom"/>
</dbReference>
<feature type="repeat" description="TPR" evidence="5">
    <location>
        <begin position="381"/>
        <end position="414"/>
    </location>
</feature>
<comment type="similarity">
    <text evidence="1">Belongs to the FKBP6 family.</text>
</comment>
<dbReference type="InterPro" id="IPR011990">
    <property type="entry name" value="TPR-like_helical_dom_sf"/>
</dbReference>
<comment type="catalytic activity">
    <reaction evidence="4">
        <text>[protein]-peptidylproline (omega=180) = [protein]-peptidylproline (omega=0)</text>
        <dbReference type="Rhea" id="RHEA:16237"/>
        <dbReference type="Rhea" id="RHEA-COMP:10747"/>
        <dbReference type="Rhea" id="RHEA-COMP:10748"/>
        <dbReference type="ChEBI" id="CHEBI:83833"/>
        <dbReference type="ChEBI" id="CHEBI:83834"/>
        <dbReference type="EC" id="5.2.1.8"/>
    </reaction>
</comment>
<dbReference type="PANTHER" id="PTHR46674:SF1">
    <property type="entry name" value="INACTIVE PEPTIDYL-PROLYL CIS-TRANS ISOMERASE FKBP6"/>
    <property type="match status" value="1"/>
</dbReference>
<keyword evidence="3 5" id="KW-0802">TPR repeat</keyword>
<evidence type="ECO:0000313" key="13">
    <source>
        <dbReference type="Proteomes" id="UP000663866"/>
    </source>
</evidence>
<evidence type="ECO:0000256" key="3">
    <source>
        <dbReference type="ARBA" id="ARBA00022803"/>
    </source>
</evidence>
<dbReference type="GO" id="GO:0007283">
    <property type="term" value="P:spermatogenesis"/>
    <property type="evidence" value="ECO:0007669"/>
    <property type="project" value="TreeGrafter"/>
</dbReference>
<feature type="repeat" description="TPR" evidence="5">
    <location>
        <begin position="347"/>
        <end position="380"/>
    </location>
</feature>
<dbReference type="Proteomes" id="UP000663866">
    <property type="component" value="Unassembled WGS sequence"/>
</dbReference>
<dbReference type="SMART" id="SM00028">
    <property type="entry name" value="TPR"/>
    <property type="match status" value="3"/>
</dbReference>
<dbReference type="PROSITE" id="PS50059">
    <property type="entry name" value="FKBP_PPIASE"/>
    <property type="match status" value="1"/>
</dbReference>
<dbReference type="EMBL" id="CAJNOV010005132">
    <property type="protein sequence ID" value="CAF1198857.1"/>
    <property type="molecule type" value="Genomic_DNA"/>
</dbReference>
<evidence type="ECO:0000256" key="4">
    <source>
        <dbReference type="PROSITE-ProRule" id="PRU00277"/>
    </source>
</evidence>
<dbReference type="InterPro" id="IPR046357">
    <property type="entry name" value="PPIase_dom_sf"/>
</dbReference>
<dbReference type="PANTHER" id="PTHR46674">
    <property type="entry name" value="INACTIVE PEPTIDYL-PROLYL CIS-TRANS ISOMERASE FKBP6"/>
    <property type="match status" value="1"/>
</dbReference>
<dbReference type="Proteomes" id="UP000663856">
    <property type="component" value="Unassembled WGS sequence"/>
</dbReference>
<dbReference type="Proteomes" id="UP000663855">
    <property type="component" value="Unassembled WGS sequence"/>
</dbReference>
<organism evidence="10 12">
    <name type="scientific">Rotaria magnacalcarata</name>
    <dbReference type="NCBI Taxonomy" id="392030"/>
    <lineage>
        <taxon>Eukaryota</taxon>
        <taxon>Metazoa</taxon>
        <taxon>Spiralia</taxon>
        <taxon>Gnathifera</taxon>
        <taxon>Rotifera</taxon>
        <taxon>Eurotatoria</taxon>
        <taxon>Bdelloidea</taxon>
        <taxon>Philodinida</taxon>
        <taxon>Philodinidae</taxon>
        <taxon>Rotaria</taxon>
    </lineage>
</organism>
<reference evidence="10" key="1">
    <citation type="submission" date="2021-02" db="EMBL/GenBank/DDBJ databases">
        <authorList>
            <person name="Nowell W R."/>
        </authorList>
    </citation>
    <scope>NUCLEOTIDE SEQUENCE</scope>
</reference>
<dbReference type="PROSITE" id="PS50005">
    <property type="entry name" value="TPR"/>
    <property type="match status" value="2"/>
</dbReference>
<keyword evidence="13" id="KW-1185">Reference proteome</keyword>
<dbReference type="EMBL" id="CAJNRF010013242">
    <property type="protein sequence ID" value="CAF2147066.1"/>
    <property type="molecule type" value="Genomic_DNA"/>
</dbReference>
<proteinExistence type="inferred from homology"/>
<dbReference type="InterPro" id="IPR019734">
    <property type="entry name" value="TPR_rpt"/>
</dbReference>
<comment type="caution">
    <text evidence="10">The sequence shown here is derived from an EMBL/GenBank/DDBJ whole genome shotgun (WGS) entry which is preliminary data.</text>
</comment>
<name>A0A816XIL1_9BILA</name>
<evidence type="ECO:0000256" key="5">
    <source>
        <dbReference type="PROSITE-ProRule" id="PRU00339"/>
    </source>
</evidence>
<dbReference type="AlphaFoldDB" id="A0A816XIL1"/>
<protein>
    <recommendedName>
        <fullName evidence="4">peptidylprolyl isomerase</fullName>
        <ecNumber evidence="4">5.2.1.8</ecNumber>
    </recommendedName>
</protein>
<evidence type="ECO:0000313" key="9">
    <source>
        <dbReference type="EMBL" id="CAF2098464.1"/>
    </source>
</evidence>
<dbReference type="GO" id="GO:0003755">
    <property type="term" value="F:peptidyl-prolyl cis-trans isomerase activity"/>
    <property type="evidence" value="ECO:0007669"/>
    <property type="project" value="UniProtKB-KW"/>
</dbReference>
<dbReference type="GO" id="GO:0005737">
    <property type="term" value="C:cytoplasm"/>
    <property type="evidence" value="ECO:0007669"/>
    <property type="project" value="TreeGrafter"/>
</dbReference>
<dbReference type="Gene3D" id="1.25.40.10">
    <property type="entry name" value="Tetratricopeptide repeat domain"/>
    <property type="match status" value="1"/>
</dbReference>
<evidence type="ECO:0000259" key="6">
    <source>
        <dbReference type="PROSITE" id="PS50059"/>
    </source>
</evidence>
<dbReference type="SUPFAM" id="SSF48452">
    <property type="entry name" value="TPR-like"/>
    <property type="match status" value="1"/>
</dbReference>
<dbReference type="Proteomes" id="UP000663834">
    <property type="component" value="Unassembled WGS sequence"/>
</dbReference>
<dbReference type="Pfam" id="PF00254">
    <property type="entry name" value="FKBP_C"/>
    <property type="match status" value="1"/>
</dbReference>
<evidence type="ECO:0000313" key="10">
    <source>
        <dbReference type="EMBL" id="CAF2147066.1"/>
    </source>
</evidence>
<accession>A0A816XIL1</accession>
<evidence type="ECO:0000256" key="1">
    <source>
        <dbReference type="ARBA" id="ARBA00009648"/>
    </source>
</evidence>
<dbReference type="EMBL" id="CAJOBG010002177">
    <property type="protein sequence ID" value="CAF3989093.1"/>
    <property type="molecule type" value="Genomic_DNA"/>
</dbReference>
<dbReference type="GO" id="GO:0051879">
    <property type="term" value="F:Hsp90 protein binding"/>
    <property type="evidence" value="ECO:0007669"/>
    <property type="project" value="TreeGrafter"/>
</dbReference>
<keyword evidence="2" id="KW-0677">Repeat</keyword>
<evidence type="ECO:0000313" key="11">
    <source>
        <dbReference type="EMBL" id="CAF3989093.1"/>
    </source>
</evidence>
<keyword evidence="4" id="KW-0697">Rotamase</keyword>
<feature type="domain" description="PPIase FKBP-type" evidence="6">
    <location>
        <begin position="180"/>
        <end position="269"/>
    </location>
</feature>
<dbReference type="EMBL" id="CAJNOW010009951">
    <property type="protein sequence ID" value="CAF1573863.1"/>
    <property type="molecule type" value="Genomic_DNA"/>
</dbReference>
<dbReference type="SUPFAM" id="SSF54534">
    <property type="entry name" value="FKBP-like"/>
    <property type="match status" value="1"/>
</dbReference>
<dbReference type="Proteomes" id="UP000663824">
    <property type="component" value="Unassembled WGS sequence"/>
</dbReference>
<sequence>MTNLNKASDQMLNELLNDDADLDEYGEWTDEALTRATSNKRADGEEEYGQIKLRKPIDMETLCSSKGQILELDQNELDPAELARIATQMAMDDVKENQQNDTDQYINNELKTRIPTRDLFSQRLIDNTQDFDDQLGGMQHLIKTNGDDGTPLNGVPSSEAAGGIWKQIIYDGVGETPPLGSTVRIHYNAYFELNDEPYDSTYIRRRPCEFQLGKFNVLPGLDLAVRTMQKRERAKFIMSSDLLYGEHGCPPRIPPKAWSLFIVELISWIDSTIVEKLNKLKISDDEVTDDFNERIRIVQTLRDMGNDEYAKQNLERAIRYYAKGKQFLIKTKTNDEHQSAQYKELLLKLYLNSAQCYLKLRNYERTIKNSNEALQLDSKSIKALFRISIAYRSMQQFDQARTYLNTAINIEPYNAEIIDEAQRLDRAIEQQKKNEQKLYYRMFNKQ</sequence>